<evidence type="ECO:0000313" key="9">
    <source>
        <dbReference type="EMBL" id="KAK5966006.1"/>
    </source>
</evidence>
<evidence type="ECO:0000256" key="4">
    <source>
        <dbReference type="ARBA" id="ARBA00022847"/>
    </source>
</evidence>
<dbReference type="SUPFAM" id="SSF161070">
    <property type="entry name" value="SNF-like"/>
    <property type="match status" value="1"/>
</dbReference>
<keyword evidence="3 8" id="KW-0812">Transmembrane</keyword>
<feature type="region of interest" description="Disordered" evidence="7">
    <location>
        <begin position="145"/>
        <end position="167"/>
    </location>
</feature>
<keyword evidence="10" id="KW-1185">Reference proteome</keyword>
<evidence type="ECO:0000256" key="8">
    <source>
        <dbReference type="SAM" id="Phobius"/>
    </source>
</evidence>
<protein>
    <submittedName>
        <fullName evidence="9">Uncharacterized protein</fullName>
    </submittedName>
</protein>
<evidence type="ECO:0000256" key="7">
    <source>
        <dbReference type="SAM" id="MobiDB-lite"/>
    </source>
</evidence>
<comment type="subcellular location">
    <subcellularLocation>
        <location evidence="1">Membrane</location>
        <topology evidence="1">Multi-pass membrane protein</topology>
    </subcellularLocation>
</comment>
<evidence type="ECO:0000256" key="1">
    <source>
        <dbReference type="ARBA" id="ARBA00004141"/>
    </source>
</evidence>
<dbReference type="GO" id="GO:0015293">
    <property type="term" value="F:symporter activity"/>
    <property type="evidence" value="ECO:0007669"/>
    <property type="project" value="UniProtKB-KW"/>
</dbReference>
<dbReference type="GO" id="GO:0006865">
    <property type="term" value="P:amino acid transport"/>
    <property type="evidence" value="ECO:0007669"/>
    <property type="project" value="TreeGrafter"/>
</dbReference>
<dbReference type="Pfam" id="PF00209">
    <property type="entry name" value="SNF"/>
    <property type="match status" value="1"/>
</dbReference>
<dbReference type="PROSITE" id="PS50267">
    <property type="entry name" value="NA_NEUROTRAN_SYMP_3"/>
    <property type="match status" value="1"/>
</dbReference>
<comment type="caution">
    <text evidence="9">The sequence shown here is derived from an EMBL/GenBank/DDBJ whole genome shotgun (WGS) entry which is preliminary data.</text>
</comment>
<dbReference type="EMBL" id="WIXE01023992">
    <property type="protein sequence ID" value="KAK5966006.1"/>
    <property type="molecule type" value="Genomic_DNA"/>
</dbReference>
<dbReference type="InterPro" id="IPR037272">
    <property type="entry name" value="SNS_sf"/>
</dbReference>
<gene>
    <name evidence="9" type="ORF">GCK32_016824</name>
</gene>
<reference evidence="9 10" key="1">
    <citation type="submission" date="2019-10" db="EMBL/GenBank/DDBJ databases">
        <title>Assembly and Annotation for the nematode Trichostrongylus colubriformis.</title>
        <authorList>
            <person name="Martin J."/>
        </authorList>
    </citation>
    <scope>NUCLEOTIDE SEQUENCE [LARGE SCALE GENOMIC DNA]</scope>
    <source>
        <strain evidence="9">G859</strain>
        <tissue evidence="9">Whole worm</tissue>
    </source>
</reference>
<name>A0AAN8EQI8_TRICO</name>
<dbReference type="PANTHER" id="PTHR11616">
    <property type="entry name" value="SODIUM/CHLORIDE DEPENDENT TRANSPORTER"/>
    <property type="match status" value="1"/>
</dbReference>
<keyword evidence="6 8" id="KW-0472">Membrane</keyword>
<dbReference type="Proteomes" id="UP001331761">
    <property type="component" value="Unassembled WGS sequence"/>
</dbReference>
<proteinExistence type="predicted"/>
<evidence type="ECO:0000256" key="5">
    <source>
        <dbReference type="ARBA" id="ARBA00022989"/>
    </source>
</evidence>
<evidence type="ECO:0000256" key="3">
    <source>
        <dbReference type="ARBA" id="ARBA00022692"/>
    </source>
</evidence>
<keyword evidence="4" id="KW-0769">Symport</keyword>
<feature type="compositionally biased region" description="Low complexity" evidence="7">
    <location>
        <begin position="145"/>
        <end position="161"/>
    </location>
</feature>
<keyword evidence="5 8" id="KW-1133">Transmembrane helix</keyword>
<evidence type="ECO:0000256" key="6">
    <source>
        <dbReference type="ARBA" id="ARBA00023136"/>
    </source>
</evidence>
<dbReference type="GO" id="GO:0005886">
    <property type="term" value="C:plasma membrane"/>
    <property type="evidence" value="ECO:0007669"/>
    <property type="project" value="TreeGrafter"/>
</dbReference>
<dbReference type="AlphaFoldDB" id="A0AAN8EQI8"/>
<dbReference type="GO" id="GO:0035725">
    <property type="term" value="P:sodium ion transmembrane transport"/>
    <property type="evidence" value="ECO:0007669"/>
    <property type="project" value="TreeGrafter"/>
</dbReference>
<keyword evidence="2" id="KW-0813">Transport</keyword>
<evidence type="ECO:0000256" key="2">
    <source>
        <dbReference type="ARBA" id="ARBA00022448"/>
    </source>
</evidence>
<dbReference type="InterPro" id="IPR000175">
    <property type="entry name" value="Na/ntran_symport"/>
</dbReference>
<dbReference type="PANTHER" id="PTHR11616:SF240">
    <property type="entry name" value="BLOATED TUBULES, ISOFORM B-RELATED"/>
    <property type="match status" value="1"/>
</dbReference>
<accession>A0AAN8EQI8</accession>
<feature type="transmembrane region" description="Helical" evidence="8">
    <location>
        <begin position="78"/>
        <end position="97"/>
    </location>
</feature>
<organism evidence="9 10">
    <name type="scientific">Trichostrongylus colubriformis</name>
    <name type="common">Black scour worm</name>
    <dbReference type="NCBI Taxonomy" id="6319"/>
    <lineage>
        <taxon>Eukaryota</taxon>
        <taxon>Metazoa</taxon>
        <taxon>Ecdysozoa</taxon>
        <taxon>Nematoda</taxon>
        <taxon>Chromadorea</taxon>
        <taxon>Rhabditida</taxon>
        <taxon>Rhabditina</taxon>
        <taxon>Rhabditomorpha</taxon>
        <taxon>Strongyloidea</taxon>
        <taxon>Trichostrongylidae</taxon>
        <taxon>Trichostrongylus</taxon>
    </lineage>
</organism>
<evidence type="ECO:0000313" key="10">
    <source>
        <dbReference type="Proteomes" id="UP001331761"/>
    </source>
</evidence>
<feature type="transmembrane region" description="Helical" evidence="8">
    <location>
        <begin position="35"/>
        <end position="57"/>
    </location>
</feature>
<sequence length="167" mass="18918">MYFYGYSNIRQDIYEMLGKPADNMLTRLIGPTAPLWGFCWKFISPTVGILITIFMLMRSELTVEHRSKIYRYPQWAVYFGYFLSLVPLVPIPVYFVVNAVKWTKEGSPLSSMFTIQPSLVSYNRVNGLAEFGIRPKDYEGEFTTSYASSSASTSVPSDITSPEALSS</sequence>